<reference evidence="2 3" key="1">
    <citation type="submission" date="2015-03" db="EMBL/GenBank/DDBJ databases">
        <authorList>
            <person name="Murphy D."/>
        </authorList>
    </citation>
    <scope>NUCLEOTIDE SEQUENCE [LARGE SCALE GENOMIC DNA]</scope>
    <source>
        <strain evidence="2 3">KMM 520</strain>
    </source>
</reference>
<gene>
    <name evidence="2" type="ORF">PTRA_a2164</name>
</gene>
<evidence type="ECO:0000259" key="1">
    <source>
        <dbReference type="SMART" id="SM00471"/>
    </source>
</evidence>
<dbReference type="CDD" id="cd00077">
    <property type="entry name" value="HDc"/>
    <property type="match status" value="1"/>
</dbReference>
<dbReference type="Gene3D" id="1.10.3210.10">
    <property type="entry name" value="Hypothetical protein af1432"/>
    <property type="match status" value="1"/>
</dbReference>
<dbReference type="InterPro" id="IPR006674">
    <property type="entry name" value="HD_domain"/>
</dbReference>
<sequence>MNNYIYGWLKNLHINGTLPTANCELLISKQIIYAITSADIARKCQIVSGLAQFQLTHDIMGNHVVCDIEPILSQCNEQQYLNLTSMINNTNEHLIARFFKLLSFVTCSELQPFIDFILTKQSILQKFIQAPASLNHHHSYTHGLFEHSIEVAEIAFNNAKHLNHSSIECQAALVAGLFHDIGKIFVMLHQANDRYIPGPHEGYNFAILAEPLAKLGSRNRQLLELLSSLLAAKPSGYQARYAIEHIVQQADRCSSESAFIHAKFQELPDYYHFCKVGDKVLKRMS</sequence>
<evidence type="ECO:0000313" key="2">
    <source>
        <dbReference type="EMBL" id="ALS33281.1"/>
    </source>
</evidence>
<dbReference type="EMBL" id="CP011034">
    <property type="protein sequence ID" value="ALS33281.1"/>
    <property type="molecule type" value="Genomic_DNA"/>
</dbReference>
<dbReference type="AlphaFoldDB" id="A0A0U2WZZ0"/>
<dbReference type="OrthoDB" id="6190309at2"/>
<dbReference type="PATRIC" id="fig|1315283.4.peg.1873"/>
<dbReference type="NCBIfam" id="TIGR00277">
    <property type="entry name" value="HDIG"/>
    <property type="match status" value="1"/>
</dbReference>
<organism evidence="2">
    <name type="scientific">Pseudoalteromonas translucida KMM 520</name>
    <dbReference type="NCBI Taxonomy" id="1315283"/>
    <lineage>
        <taxon>Bacteria</taxon>
        <taxon>Pseudomonadati</taxon>
        <taxon>Pseudomonadota</taxon>
        <taxon>Gammaproteobacteria</taxon>
        <taxon>Alteromonadales</taxon>
        <taxon>Pseudoalteromonadaceae</taxon>
        <taxon>Pseudoalteromonas</taxon>
    </lineage>
</organism>
<accession>A0A0U2WZZ0</accession>
<dbReference type="Proteomes" id="UP000065261">
    <property type="component" value="Chromosome I"/>
</dbReference>
<evidence type="ECO:0000313" key="3">
    <source>
        <dbReference type="Proteomes" id="UP000065261"/>
    </source>
</evidence>
<dbReference type="RefSeq" id="WP_024594202.1">
    <property type="nucleotide sequence ID" value="NZ_CP011034.1"/>
</dbReference>
<dbReference type="SMART" id="SM00471">
    <property type="entry name" value="HDc"/>
    <property type="match status" value="1"/>
</dbReference>
<dbReference type="SUPFAM" id="SSF109604">
    <property type="entry name" value="HD-domain/PDEase-like"/>
    <property type="match status" value="1"/>
</dbReference>
<dbReference type="InterPro" id="IPR003607">
    <property type="entry name" value="HD/PDEase_dom"/>
</dbReference>
<dbReference type="KEGG" id="ptn:PTRA_a2164"/>
<dbReference type="Pfam" id="PF01966">
    <property type="entry name" value="HD"/>
    <property type="match status" value="1"/>
</dbReference>
<dbReference type="InterPro" id="IPR006675">
    <property type="entry name" value="HDIG_dom"/>
</dbReference>
<protein>
    <recommendedName>
        <fullName evidence="1">HD/PDEase domain-containing protein</fullName>
    </recommendedName>
</protein>
<proteinExistence type="predicted"/>
<feature type="domain" description="HD/PDEase" evidence="1">
    <location>
        <begin position="140"/>
        <end position="265"/>
    </location>
</feature>
<name>A0A0U2WZZ0_9GAMM</name>